<dbReference type="Proteomes" id="UP001152799">
    <property type="component" value="Chromosome 4"/>
</dbReference>
<keyword evidence="6" id="KW-1185">Reference proteome</keyword>
<dbReference type="CDD" id="cd03045">
    <property type="entry name" value="GST_N_Delta_Epsilon"/>
    <property type="match status" value="1"/>
</dbReference>
<dbReference type="GO" id="GO:0004364">
    <property type="term" value="F:glutathione transferase activity"/>
    <property type="evidence" value="ECO:0007669"/>
    <property type="project" value="TreeGrafter"/>
</dbReference>
<dbReference type="InterPro" id="IPR036282">
    <property type="entry name" value="Glutathione-S-Trfase_C_sf"/>
</dbReference>
<dbReference type="OrthoDB" id="2309723at2759"/>
<dbReference type="InterPro" id="IPR036249">
    <property type="entry name" value="Thioredoxin-like_sf"/>
</dbReference>
<dbReference type="SFLD" id="SFLDS00019">
    <property type="entry name" value="Glutathione_Transferase_(cytos"/>
    <property type="match status" value="1"/>
</dbReference>
<dbReference type="SUPFAM" id="SSF52833">
    <property type="entry name" value="Thioredoxin-like"/>
    <property type="match status" value="1"/>
</dbReference>
<organism evidence="5 6">
    <name type="scientific">Ceutorhynchus assimilis</name>
    <name type="common">cabbage seed weevil</name>
    <dbReference type="NCBI Taxonomy" id="467358"/>
    <lineage>
        <taxon>Eukaryota</taxon>
        <taxon>Metazoa</taxon>
        <taxon>Ecdysozoa</taxon>
        <taxon>Arthropoda</taxon>
        <taxon>Hexapoda</taxon>
        <taxon>Insecta</taxon>
        <taxon>Pterygota</taxon>
        <taxon>Neoptera</taxon>
        <taxon>Endopterygota</taxon>
        <taxon>Coleoptera</taxon>
        <taxon>Polyphaga</taxon>
        <taxon>Cucujiformia</taxon>
        <taxon>Curculionidae</taxon>
        <taxon>Ceutorhynchinae</taxon>
        <taxon>Ceutorhynchus</taxon>
    </lineage>
</organism>
<dbReference type="PANTHER" id="PTHR43969:SF9">
    <property type="entry name" value="GLUTATHIONE S TRANSFERASE D10, ISOFORM A-RELATED"/>
    <property type="match status" value="1"/>
</dbReference>
<name>A0A9N9QJ82_9CUCU</name>
<feature type="domain" description="GST N-terminal" evidence="3">
    <location>
        <begin position="1"/>
        <end position="82"/>
    </location>
</feature>
<evidence type="ECO:0000313" key="5">
    <source>
        <dbReference type="EMBL" id="CAG9767476.1"/>
    </source>
</evidence>
<dbReference type="Pfam" id="PF00043">
    <property type="entry name" value="GST_C"/>
    <property type="match status" value="1"/>
</dbReference>
<dbReference type="Pfam" id="PF02798">
    <property type="entry name" value="GST_N"/>
    <property type="match status" value="1"/>
</dbReference>
<evidence type="ECO:0000259" key="3">
    <source>
        <dbReference type="PROSITE" id="PS50404"/>
    </source>
</evidence>
<dbReference type="PROSITE" id="PS50404">
    <property type="entry name" value="GST_NTER"/>
    <property type="match status" value="1"/>
</dbReference>
<gene>
    <name evidence="5" type="ORF">CEUTPL_LOCUS8039</name>
</gene>
<dbReference type="SUPFAM" id="SSF47616">
    <property type="entry name" value="GST C-terminal domain-like"/>
    <property type="match status" value="1"/>
</dbReference>
<evidence type="ECO:0000259" key="4">
    <source>
        <dbReference type="PROSITE" id="PS50405"/>
    </source>
</evidence>
<evidence type="ECO:0000313" key="6">
    <source>
        <dbReference type="Proteomes" id="UP001152799"/>
    </source>
</evidence>
<comment type="subunit">
    <text evidence="1">Homodimer.</text>
</comment>
<comment type="similarity">
    <text evidence="2">Belongs to the GST superfamily.</text>
</comment>
<dbReference type="GO" id="GO:0006749">
    <property type="term" value="P:glutathione metabolic process"/>
    <property type="evidence" value="ECO:0007669"/>
    <property type="project" value="TreeGrafter"/>
</dbReference>
<dbReference type="PROSITE" id="PS50405">
    <property type="entry name" value="GST_CTER"/>
    <property type="match status" value="1"/>
</dbReference>
<reference evidence="5" key="1">
    <citation type="submission" date="2022-01" db="EMBL/GenBank/DDBJ databases">
        <authorList>
            <person name="King R."/>
        </authorList>
    </citation>
    <scope>NUCLEOTIDE SEQUENCE</scope>
</reference>
<dbReference type="FunFam" id="1.20.1050.10:FF:000007">
    <property type="entry name" value="Glutathione S-transferase 1-1"/>
    <property type="match status" value="1"/>
</dbReference>
<dbReference type="Gene3D" id="3.40.30.10">
    <property type="entry name" value="Glutaredoxin"/>
    <property type="match status" value="1"/>
</dbReference>
<dbReference type="InterPro" id="IPR010987">
    <property type="entry name" value="Glutathione-S-Trfase_C-like"/>
</dbReference>
<proteinExistence type="inferred from homology"/>
<dbReference type="AlphaFoldDB" id="A0A9N9QJ82"/>
<dbReference type="InterPro" id="IPR040079">
    <property type="entry name" value="Glutathione_S-Trfase"/>
</dbReference>
<dbReference type="InterPro" id="IPR004046">
    <property type="entry name" value="GST_C"/>
</dbReference>
<feature type="domain" description="GST C-terminal" evidence="4">
    <location>
        <begin position="88"/>
        <end position="212"/>
    </location>
</feature>
<evidence type="ECO:0000256" key="2">
    <source>
        <dbReference type="RuleBase" id="RU003494"/>
    </source>
</evidence>
<sequence>MGKKLYIVWGSPPVNAVIMTAKALNVELELHEVDFANKEYLSHWYLKINPSHTVPALDDDGFILWDSHAILVYLAETYGKGSTLFSTEPKERYKILQMLNFDCGIVTKKMANCIWPLFYEDQTSIDPKQLEYLKDVHVVLERILKTTKYVAGERFTIADISIFSSLTIADMILPIQEDECPNLKKWFLDYKNSDLYKAGEKSIETTRLGLKFKLGNVIE</sequence>
<dbReference type="FunFam" id="3.40.30.10:FF:000034">
    <property type="entry name" value="glutathione S-transferase 1"/>
    <property type="match status" value="1"/>
</dbReference>
<protein>
    <recommendedName>
        <fullName evidence="7">Glutathione S-transferase</fullName>
    </recommendedName>
</protein>
<dbReference type="EMBL" id="OU892280">
    <property type="protein sequence ID" value="CAG9767476.1"/>
    <property type="molecule type" value="Genomic_DNA"/>
</dbReference>
<dbReference type="PANTHER" id="PTHR43969">
    <property type="entry name" value="GLUTATHIONE S TRANSFERASE D10, ISOFORM A-RELATED"/>
    <property type="match status" value="1"/>
</dbReference>
<dbReference type="InterPro" id="IPR004045">
    <property type="entry name" value="Glutathione_S-Trfase_N"/>
</dbReference>
<dbReference type="Gene3D" id="1.20.1050.10">
    <property type="match status" value="1"/>
</dbReference>
<dbReference type="SFLD" id="SFLDG00358">
    <property type="entry name" value="Main_(cytGST)"/>
    <property type="match status" value="1"/>
</dbReference>
<evidence type="ECO:0008006" key="7">
    <source>
        <dbReference type="Google" id="ProtNLM"/>
    </source>
</evidence>
<evidence type="ECO:0000256" key="1">
    <source>
        <dbReference type="ARBA" id="ARBA00011738"/>
    </source>
</evidence>
<accession>A0A9N9QJ82</accession>